<proteinExistence type="predicted"/>
<sequence>MTFSAPKSVSLEALYRGRGTVMPDIDSAFRDRIGQNLVAPSARWLQCSGLDPERHASSSF</sequence>
<accession>A0A6B0XYD8</accession>
<dbReference type="EMBL" id="VXRY01000057">
    <property type="protein sequence ID" value="MXY32767.1"/>
    <property type="molecule type" value="Genomic_DNA"/>
</dbReference>
<gene>
    <name evidence="1" type="ORF">F4Y60_01495</name>
</gene>
<dbReference type="AlphaFoldDB" id="A0A6B0XYD8"/>
<protein>
    <submittedName>
        <fullName evidence="1">Uncharacterized protein</fullName>
    </submittedName>
</protein>
<name>A0A6B0XYD8_9RHOB</name>
<organism evidence="1">
    <name type="scientific">Boseongicola sp. SB0664_bin_43</name>
    <dbReference type="NCBI Taxonomy" id="2604844"/>
    <lineage>
        <taxon>Bacteria</taxon>
        <taxon>Pseudomonadati</taxon>
        <taxon>Pseudomonadota</taxon>
        <taxon>Alphaproteobacteria</taxon>
        <taxon>Rhodobacterales</taxon>
        <taxon>Paracoccaceae</taxon>
        <taxon>Boseongicola</taxon>
    </lineage>
</organism>
<evidence type="ECO:0000313" key="1">
    <source>
        <dbReference type="EMBL" id="MXY32767.1"/>
    </source>
</evidence>
<comment type="caution">
    <text evidence="1">The sequence shown here is derived from an EMBL/GenBank/DDBJ whole genome shotgun (WGS) entry which is preliminary data.</text>
</comment>
<reference evidence="1" key="1">
    <citation type="submission" date="2019-09" db="EMBL/GenBank/DDBJ databases">
        <title>Characterisation of the sponge microbiome using genome-centric metagenomics.</title>
        <authorList>
            <person name="Engelberts J.P."/>
            <person name="Robbins S.J."/>
            <person name="De Goeij J.M."/>
            <person name="Aranda M."/>
            <person name="Bell S.C."/>
            <person name="Webster N.S."/>
        </authorList>
    </citation>
    <scope>NUCLEOTIDE SEQUENCE</scope>
    <source>
        <strain evidence="1">SB0664_bin_43</strain>
    </source>
</reference>